<comment type="subcellular location">
    <subcellularLocation>
        <location evidence="1">Membrane</location>
        <topology evidence="1">Multi-pass membrane protein</topology>
    </subcellularLocation>
</comment>
<dbReference type="GO" id="GO:0016020">
    <property type="term" value="C:membrane"/>
    <property type="evidence" value="ECO:0007669"/>
    <property type="project" value="UniProtKB-SubCell"/>
</dbReference>
<comment type="caution">
    <text evidence="4">The sequence shown here is derived from an EMBL/GenBank/DDBJ whole genome shotgun (WGS) entry which is preliminary data.</text>
</comment>
<gene>
    <name evidence="4" type="ORF">Ciccas_012620</name>
</gene>
<feature type="domain" description="Major facilitator superfamily (MFS) profile" evidence="3">
    <location>
        <begin position="1"/>
        <end position="239"/>
    </location>
</feature>
<feature type="non-terminal residue" evidence="4">
    <location>
        <position position="1"/>
    </location>
</feature>
<dbReference type="SUPFAM" id="SSF103473">
    <property type="entry name" value="MFS general substrate transporter"/>
    <property type="match status" value="1"/>
</dbReference>
<dbReference type="InterPro" id="IPR011701">
    <property type="entry name" value="MFS"/>
</dbReference>
<feature type="transmembrane region" description="Helical" evidence="2">
    <location>
        <begin position="148"/>
        <end position="169"/>
    </location>
</feature>
<evidence type="ECO:0000256" key="2">
    <source>
        <dbReference type="SAM" id="Phobius"/>
    </source>
</evidence>
<evidence type="ECO:0000313" key="5">
    <source>
        <dbReference type="Proteomes" id="UP001626550"/>
    </source>
</evidence>
<feature type="transmembrane region" description="Helical" evidence="2">
    <location>
        <begin position="117"/>
        <end position="142"/>
    </location>
</feature>
<dbReference type="Proteomes" id="UP001626550">
    <property type="component" value="Unassembled WGS sequence"/>
</dbReference>
<keyword evidence="2" id="KW-0472">Membrane</keyword>
<evidence type="ECO:0000256" key="1">
    <source>
        <dbReference type="ARBA" id="ARBA00004141"/>
    </source>
</evidence>
<name>A0ABD2PMV0_9PLAT</name>
<keyword evidence="5" id="KW-1185">Reference proteome</keyword>
<dbReference type="AlphaFoldDB" id="A0ABD2PMV0"/>
<dbReference type="InterPro" id="IPR036259">
    <property type="entry name" value="MFS_trans_sf"/>
</dbReference>
<keyword evidence="2" id="KW-0812">Transmembrane</keyword>
<feature type="non-terminal residue" evidence="4">
    <location>
        <position position="239"/>
    </location>
</feature>
<proteinExistence type="predicted"/>
<dbReference type="Gene3D" id="1.20.1250.20">
    <property type="entry name" value="MFS general substrate transporter like domains"/>
    <property type="match status" value="1"/>
</dbReference>
<reference evidence="4 5" key="1">
    <citation type="submission" date="2024-11" db="EMBL/GenBank/DDBJ databases">
        <title>Adaptive evolution of stress response genes in parasites aligns with host niche diversity.</title>
        <authorList>
            <person name="Hahn C."/>
            <person name="Resl P."/>
        </authorList>
    </citation>
    <scope>NUCLEOTIDE SEQUENCE [LARGE SCALE GENOMIC DNA]</scope>
    <source>
        <strain evidence="4">EGGRZ-B1_66</strain>
        <tissue evidence="4">Body</tissue>
    </source>
</reference>
<sequence length="239" mass="26635">FITNAILFGPSYAFPLLFQEITEEFGITNSDLAWLFPVYFLFSFMFGPFYNATVNLLGLRLSHILATLLWSSSMFAAFFINGLFSLLFFIGVLPGISVGIQVVTTTEVIIRYFDKNFSLALALSTCGIGCGGFIFPAIVGFISSQNSWRFVFFTLGVIQLQSIVTGASFGKPAPKTGQMSPDEALEREKSNFDYDDEKENFFQRICFNVPTLSLSFGTIFHFSCNAMVATFLIPMARIQ</sequence>
<evidence type="ECO:0000259" key="3">
    <source>
        <dbReference type="PROSITE" id="PS50850"/>
    </source>
</evidence>
<dbReference type="PANTHER" id="PTHR11360">
    <property type="entry name" value="MONOCARBOXYLATE TRANSPORTER"/>
    <property type="match status" value="1"/>
</dbReference>
<organism evidence="4 5">
    <name type="scientific">Cichlidogyrus casuarinus</name>
    <dbReference type="NCBI Taxonomy" id="1844966"/>
    <lineage>
        <taxon>Eukaryota</taxon>
        <taxon>Metazoa</taxon>
        <taxon>Spiralia</taxon>
        <taxon>Lophotrochozoa</taxon>
        <taxon>Platyhelminthes</taxon>
        <taxon>Monogenea</taxon>
        <taxon>Monopisthocotylea</taxon>
        <taxon>Dactylogyridea</taxon>
        <taxon>Ancyrocephalidae</taxon>
        <taxon>Cichlidogyrus</taxon>
    </lineage>
</organism>
<protein>
    <recommendedName>
        <fullName evidence="3">Major facilitator superfamily (MFS) profile domain-containing protein</fullName>
    </recommendedName>
</protein>
<keyword evidence="2" id="KW-1133">Transmembrane helix</keyword>
<dbReference type="InterPro" id="IPR020846">
    <property type="entry name" value="MFS_dom"/>
</dbReference>
<dbReference type="PANTHER" id="PTHR11360:SF260">
    <property type="entry name" value="MFS DOMAIN-CONTAINING PROTEIN"/>
    <property type="match status" value="1"/>
</dbReference>
<dbReference type="PROSITE" id="PS50850">
    <property type="entry name" value="MFS"/>
    <property type="match status" value="1"/>
</dbReference>
<accession>A0ABD2PMV0</accession>
<evidence type="ECO:0000313" key="4">
    <source>
        <dbReference type="EMBL" id="KAL3308843.1"/>
    </source>
</evidence>
<dbReference type="InterPro" id="IPR050327">
    <property type="entry name" value="Proton-linked_MCT"/>
</dbReference>
<feature type="transmembrane region" description="Helical" evidence="2">
    <location>
        <begin position="32"/>
        <end position="50"/>
    </location>
</feature>
<dbReference type="EMBL" id="JBJKFK010004625">
    <property type="protein sequence ID" value="KAL3308843.1"/>
    <property type="molecule type" value="Genomic_DNA"/>
</dbReference>
<dbReference type="Pfam" id="PF07690">
    <property type="entry name" value="MFS_1"/>
    <property type="match status" value="1"/>
</dbReference>